<dbReference type="CDD" id="cd03225">
    <property type="entry name" value="ABC_cobalt_CbiO_domain1"/>
    <property type="match status" value="1"/>
</dbReference>
<evidence type="ECO:0000256" key="1">
    <source>
        <dbReference type="ARBA" id="ARBA00004202"/>
    </source>
</evidence>
<keyword evidence="4" id="KW-1003">Cell membrane</keyword>
<evidence type="ECO:0000313" key="13">
    <source>
        <dbReference type="EMBL" id="HJH42894.1"/>
    </source>
</evidence>
<comment type="caution">
    <text evidence="13">The sequence shown here is derived from an EMBL/GenBank/DDBJ whole genome shotgun (WGS) entry which is preliminary data.</text>
</comment>
<dbReference type="GO" id="GO:0005524">
    <property type="term" value="F:ATP binding"/>
    <property type="evidence" value="ECO:0007669"/>
    <property type="project" value="UniProtKB-KW"/>
</dbReference>
<evidence type="ECO:0000256" key="4">
    <source>
        <dbReference type="ARBA" id="ARBA00022475"/>
    </source>
</evidence>
<dbReference type="PROSITE" id="PS50893">
    <property type="entry name" value="ABC_TRANSPORTER_2"/>
    <property type="match status" value="2"/>
</dbReference>
<sequence>MTAGREGGRAAAALLDRASFRYVDESEREAKEAFAVPASPSAPGEGVRDVSLSVAPGRCLVLCGRSGEGKSTVLRMIDGLAGTFFPGDLSGVVEVCGADVRRLAPRERAERLGVVMQDPRSQFFMGTVGDEIAFTAENLGVDPVEVARRVRAAAEVCGVEGLMGEGLSALSSGQKQRVALAAAVACEPAVLVLDEPTSNLDAEGSAALVEVLARLKARGAAVVVSEHRLHRFLDVADEYLYLRSGRVIARWSPAELAALPLEEVQALGLRQEGPFGGASAHRGAGETPGPAARSVVSEEGEAASGEAAAAVEVDGGGAKEKGALANQGALSSFEGAGERRAGASLSSASGEAAGGAASSHGVGRLAGQASCPAAPKIKEEGALSSFEGAAERRVGASLSSASDGGAGSARVWRVEGLTYLHPSTKRGVRGLDADFPCGAVTVVAGPNGVGKTTLAKVLCGAVREQEGRVTFCGRPVARRERRRRGYFVMQDADYQLYAGSVADEVVLGRRVDDALKARAWEALEAFDLADLADRHPASLSGGQKQRVTLAAAYCSDADLVVLDEPTSGLDGRGVAQVAAWCRRLARAGKTVVVVTHDELLARMAGDRRIDLR</sequence>
<comment type="similarity">
    <text evidence="2">Belongs to the ABC transporter superfamily.</text>
</comment>
<comment type="subcellular location">
    <subcellularLocation>
        <location evidence="1">Cell membrane</location>
        <topology evidence="1">Peripheral membrane protein</topology>
    </subcellularLocation>
</comment>
<dbReference type="Proteomes" id="UP000789325">
    <property type="component" value="Unassembled WGS sequence"/>
</dbReference>
<dbReference type="PANTHER" id="PTHR43553:SF23">
    <property type="entry name" value="ABC TRANSPORTER ATP-BINDING COMPONENT"/>
    <property type="match status" value="1"/>
</dbReference>
<dbReference type="InterPro" id="IPR003439">
    <property type="entry name" value="ABC_transporter-like_ATP-bd"/>
</dbReference>
<feature type="compositionally biased region" description="Low complexity" evidence="11">
    <location>
        <begin position="291"/>
        <end position="311"/>
    </location>
</feature>
<keyword evidence="5" id="KW-0677">Repeat</keyword>
<protein>
    <submittedName>
        <fullName evidence="13">ABC transporter ATP-binding protein</fullName>
    </submittedName>
</protein>
<dbReference type="EMBL" id="DYZL01000070">
    <property type="protein sequence ID" value="HJH42894.1"/>
    <property type="molecule type" value="Genomic_DNA"/>
</dbReference>
<dbReference type="SUPFAM" id="SSF52540">
    <property type="entry name" value="P-loop containing nucleoside triphosphate hydrolases"/>
    <property type="match status" value="2"/>
</dbReference>
<dbReference type="InterPro" id="IPR027417">
    <property type="entry name" value="P-loop_NTPase"/>
</dbReference>
<dbReference type="Gene3D" id="3.40.50.300">
    <property type="entry name" value="P-loop containing nucleotide triphosphate hydrolases"/>
    <property type="match status" value="2"/>
</dbReference>
<feature type="compositionally biased region" description="Low complexity" evidence="11">
    <location>
        <begin position="342"/>
        <end position="363"/>
    </location>
</feature>
<feature type="domain" description="ABC transporter" evidence="12">
    <location>
        <begin position="412"/>
        <end position="612"/>
    </location>
</feature>
<proteinExistence type="inferred from homology"/>
<evidence type="ECO:0000256" key="5">
    <source>
        <dbReference type="ARBA" id="ARBA00022737"/>
    </source>
</evidence>
<dbReference type="PROSITE" id="PS00211">
    <property type="entry name" value="ABC_TRANSPORTER_1"/>
    <property type="match status" value="2"/>
</dbReference>
<keyword evidence="3" id="KW-0813">Transport</keyword>
<keyword evidence="6" id="KW-0547">Nucleotide-binding</keyword>
<accession>A0A9D2VJM7</accession>
<evidence type="ECO:0000256" key="8">
    <source>
        <dbReference type="ARBA" id="ARBA00022967"/>
    </source>
</evidence>
<dbReference type="GO" id="GO:0043190">
    <property type="term" value="C:ATP-binding cassette (ABC) transporter complex"/>
    <property type="evidence" value="ECO:0007669"/>
    <property type="project" value="TreeGrafter"/>
</dbReference>
<comment type="function">
    <text evidence="10">Probably part of an ABC transporter complex. Responsible for energy coupling to the transport system.</text>
</comment>
<evidence type="ECO:0000256" key="9">
    <source>
        <dbReference type="ARBA" id="ARBA00023136"/>
    </source>
</evidence>
<dbReference type="InterPro" id="IPR003593">
    <property type="entry name" value="AAA+_ATPase"/>
</dbReference>
<evidence type="ECO:0000256" key="7">
    <source>
        <dbReference type="ARBA" id="ARBA00022840"/>
    </source>
</evidence>
<dbReference type="GO" id="GO:0016887">
    <property type="term" value="F:ATP hydrolysis activity"/>
    <property type="evidence" value="ECO:0007669"/>
    <property type="project" value="InterPro"/>
</dbReference>
<name>A0A9D2VJM7_9ACTN</name>
<evidence type="ECO:0000259" key="12">
    <source>
        <dbReference type="PROSITE" id="PS50893"/>
    </source>
</evidence>
<evidence type="ECO:0000256" key="2">
    <source>
        <dbReference type="ARBA" id="ARBA00005417"/>
    </source>
</evidence>
<evidence type="ECO:0000256" key="6">
    <source>
        <dbReference type="ARBA" id="ARBA00022741"/>
    </source>
</evidence>
<reference evidence="13" key="1">
    <citation type="journal article" date="2021" name="PeerJ">
        <title>Extensive microbial diversity within the chicken gut microbiome revealed by metagenomics and culture.</title>
        <authorList>
            <person name="Gilroy R."/>
            <person name="Ravi A."/>
            <person name="Getino M."/>
            <person name="Pursley I."/>
            <person name="Horton D.L."/>
            <person name="Alikhan N.F."/>
            <person name="Baker D."/>
            <person name="Gharbi K."/>
            <person name="Hall N."/>
            <person name="Watson M."/>
            <person name="Adriaenssens E.M."/>
            <person name="Foster-Nyarko E."/>
            <person name="Jarju S."/>
            <person name="Secka A."/>
            <person name="Antonio M."/>
            <person name="Oren A."/>
            <person name="Chaudhuri R.R."/>
            <person name="La Ragione R."/>
            <person name="Hildebrand F."/>
            <person name="Pallen M.J."/>
        </authorList>
    </citation>
    <scope>NUCLEOTIDE SEQUENCE</scope>
    <source>
        <strain evidence="13">USAMLcec12-2067</strain>
    </source>
</reference>
<dbReference type="AlphaFoldDB" id="A0A9D2VJM7"/>
<feature type="region of interest" description="Disordered" evidence="11">
    <location>
        <begin position="275"/>
        <end position="311"/>
    </location>
</feature>
<evidence type="ECO:0000256" key="11">
    <source>
        <dbReference type="SAM" id="MobiDB-lite"/>
    </source>
</evidence>
<keyword evidence="7 13" id="KW-0067">ATP-binding</keyword>
<feature type="region of interest" description="Disordered" evidence="11">
    <location>
        <begin position="341"/>
        <end position="367"/>
    </location>
</feature>
<gene>
    <name evidence="13" type="ORF">K8V16_03775</name>
</gene>
<dbReference type="GO" id="GO:0042626">
    <property type="term" value="F:ATPase-coupled transmembrane transporter activity"/>
    <property type="evidence" value="ECO:0007669"/>
    <property type="project" value="TreeGrafter"/>
</dbReference>
<organism evidence="13 14">
    <name type="scientific">Rubneribacter badeniensis</name>
    <dbReference type="NCBI Taxonomy" id="2070688"/>
    <lineage>
        <taxon>Bacteria</taxon>
        <taxon>Bacillati</taxon>
        <taxon>Actinomycetota</taxon>
        <taxon>Coriobacteriia</taxon>
        <taxon>Eggerthellales</taxon>
        <taxon>Eggerthellaceae</taxon>
        <taxon>Rubneribacter</taxon>
    </lineage>
</organism>
<dbReference type="InterPro" id="IPR015856">
    <property type="entry name" value="ABC_transpr_CbiO/EcfA_su"/>
</dbReference>
<dbReference type="SMART" id="SM00382">
    <property type="entry name" value="AAA"/>
    <property type="match status" value="2"/>
</dbReference>
<evidence type="ECO:0000256" key="3">
    <source>
        <dbReference type="ARBA" id="ARBA00022448"/>
    </source>
</evidence>
<dbReference type="PANTHER" id="PTHR43553">
    <property type="entry name" value="HEAVY METAL TRANSPORTER"/>
    <property type="match status" value="1"/>
</dbReference>
<reference evidence="13" key="2">
    <citation type="submission" date="2021-09" db="EMBL/GenBank/DDBJ databases">
        <authorList>
            <person name="Gilroy R."/>
        </authorList>
    </citation>
    <scope>NUCLEOTIDE SEQUENCE</scope>
    <source>
        <strain evidence="13">USAMLcec12-2067</strain>
    </source>
</reference>
<feature type="domain" description="ABC transporter" evidence="12">
    <location>
        <begin position="20"/>
        <end position="269"/>
    </location>
</feature>
<dbReference type="InterPro" id="IPR050095">
    <property type="entry name" value="ECF_ABC_transporter_ATP-bd"/>
</dbReference>
<dbReference type="Pfam" id="PF00005">
    <property type="entry name" value="ABC_tran"/>
    <property type="match status" value="2"/>
</dbReference>
<dbReference type="InterPro" id="IPR017871">
    <property type="entry name" value="ABC_transporter-like_CS"/>
</dbReference>
<evidence type="ECO:0000256" key="10">
    <source>
        <dbReference type="ARBA" id="ARBA00025157"/>
    </source>
</evidence>
<keyword evidence="9" id="KW-0472">Membrane</keyword>
<evidence type="ECO:0000313" key="14">
    <source>
        <dbReference type="Proteomes" id="UP000789325"/>
    </source>
</evidence>
<keyword evidence="8" id="KW-1278">Translocase</keyword>